<keyword evidence="2" id="KW-0645">Protease</keyword>
<accession>A0ABU6UGZ7</accession>
<dbReference type="InterPro" id="IPR038765">
    <property type="entry name" value="Papain-like_cys_pep_sf"/>
</dbReference>
<feature type="compositionally biased region" description="Basic and acidic residues" evidence="4">
    <location>
        <begin position="8"/>
        <end position="29"/>
    </location>
</feature>
<feature type="domain" description="Ubiquitin-like protease family profile" evidence="5">
    <location>
        <begin position="242"/>
        <end position="435"/>
    </location>
</feature>
<gene>
    <name evidence="6" type="ORF">PIB30_052248</name>
</gene>
<evidence type="ECO:0000313" key="6">
    <source>
        <dbReference type="EMBL" id="MED6160531.1"/>
    </source>
</evidence>
<evidence type="ECO:0000259" key="5">
    <source>
        <dbReference type="PROSITE" id="PS50600"/>
    </source>
</evidence>
<comment type="similarity">
    <text evidence="1">Belongs to the peptidase C48 family.</text>
</comment>
<evidence type="ECO:0000256" key="2">
    <source>
        <dbReference type="ARBA" id="ARBA00022670"/>
    </source>
</evidence>
<dbReference type="InterPro" id="IPR003653">
    <property type="entry name" value="Peptidase_C48_C"/>
</dbReference>
<dbReference type="EMBL" id="JASCZI010121206">
    <property type="protein sequence ID" value="MED6160531.1"/>
    <property type="molecule type" value="Genomic_DNA"/>
</dbReference>
<proteinExistence type="inferred from homology"/>
<dbReference type="Gene3D" id="3.40.395.10">
    <property type="entry name" value="Adenoviral Proteinase, Chain A"/>
    <property type="match status" value="1"/>
</dbReference>
<evidence type="ECO:0000256" key="3">
    <source>
        <dbReference type="ARBA" id="ARBA00022801"/>
    </source>
</evidence>
<evidence type="ECO:0000256" key="1">
    <source>
        <dbReference type="ARBA" id="ARBA00005234"/>
    </source>
</evidence>
<keyword evidence="7" id="KW-1185">Reference proteome</keyword>
<dbReference type="Pfam" id="PF02902">
    <property type="entry name" value="Peptidase_C48"/>
    <property type="match status" value="1"/>
</dbReference>
<reference evidence="6 7" key="1">
    <citation type="journal article" date="2023" name="Plants (Basel)">
        <title>Bridging the Gap: Combining Genomics and Transcriptomics Approaches to Understand Stylosanthes scabra, an Orphan Legume from the Brazilian Caatinga.</title>
        <authorList>
            <person name="Ferreira-Neto J.R.C."/>
            <person name="da Silva M.D."/>
            <person name="Binneck E."/>
            <person name="de Melo N.F."/>
            <person name="da Silva R.H."/>
            <person name="de Melo A.L.T.M."/>
            <person name="Pandolfi V."/>
            <person name="Bustamante F.O."/>
            <person name="Brasileiro-Vidal A.C."/>
            <person name="Benko-Iseppon A.M."/>
        </authorList>
    </citation>
    <scope>NUCLEOTIDE SEQUENCE [LARGE SCALE GENOMIC DNA]</scope>
    <source>
        <tissue evidence="6">Leaves</tissue>
    </source>
</reference>
<protein>
    <recommendedName>
        <fullName evidence="5">Ubiquitin-like protease family profile domain-containing protein</fullName>
    </recommendedName>
</protein>
<keyword evidence="3" id="KW-0378">Hydrolase</keyword>
<comment type="caution">
    <text evidence="6">The sequence shown here is derived from an EMBL/GenBank/DDBJ whole genome shotgun (WGS) entry which is preliminary data.</text>
</comment>
<evidence type="ECO:0000256" key="4">
    <source>
        <dbReference type="SAM" id="MobiDB-lite"/>
    </source>
</evidence>
<organism evidence="6 7">
    <name type="scientific">Stylosanthes scabra</name>
    <dbReference type="NCBI Taxonomy" id="79078"/>
    <lineage>
        <taxon>Eukaryota</taxon>
        <taxon>Viridiplantae</taxon>
        <taxon>Streptophyta</taxon>
        <taxon>Embryophyta</taxon>
        <taxon>Tracheophyta</taxon>
        <taxon>Spermatophyta</taxon>
        <taxon>Magnoliopsida</taxon>
        <taxon>eudicotyledons</taxon>
        <taxon>Gunneridae</taxon>
        <taxon>Pentapetalae</taxon>
        <taxon>rosids</taxon>
        <taxon>fabids</taxon>
        <taxon>Fabales</taxon>
        <taxon>Fabaceae</taxon>
        <taxon>Papilionoideae</taxon>
        <taxon>50 kb inversion clade</taxon>
        <taxon>dalbergioids sensu lato</taxon>
        <taxon>Dalbergieae</taxon>
        <taxon>Pterocarpus clade</taxon>
        <taxon>Stylosanthes</taxon>
    </lineage>
</organism>
<dbReference type="PROSITE" id="PS50600">
    <property type="entry name" value="ULP_PROTEASE"/>
    <property type="match status" value="1"/>
</dbReference>
<dbReference type="SUPFAM" id="SSF54001">
    <property type="entry name" value="Cysteine proteinases"/>
    <property type="match status" value="1"/>
</dbReference>
<dbReference type="Proteomes" id="UP001341840">
    <property type="component" value="Unassembled WGS sequence"/>
</dbReference>
<sequence>MGKKQRDKCKEKDKEKGSKKKGMSDRSSRELPTIAEEDISVVDNQILGYLQDLKQQIQNREETLASVLRENTAEVRSLASVVDKQGRVIVSLTEKVRRLESQGRDSGKKIAECDDVVDVDCLPTRSLREILRDVAAETGMPKTGYFQSAFKKYQPNEAVDGSSGHQPRPVQWRLEFVTFSNDDMNILYSIKQRQPGTPFAFWSHNRTEMVAEETPCALILLFRPPTGMRFVGTKLAVAAYIFATARDERERLVDDSHCDGTRLRLWSLIPGRELYDDVLNMVVGMCTARKFDNSKWWLPTTFSQMIVSPELYNQATMDYIKDRYMGHADGLKTMYVPMHIGRHWYLLIIDIWGRQLVYLDSMKSEDVQDTEARIGQMMEVARFVESMLKDKSFWLADEYFPPFVSDYEPLVPEVGHQADRSMDCGVWVCQWMVNSHLWLDYNLPEINSSTRMSLAVDLVTSPHNPLANAIWEKAVNFWDAEMLRDFRARAQGDAPNRSPGHSGSETI</sequence>
<evidence type="ECO:0000313" key="7">
    <source>
        <dbReference type="Proteomes" id="UP001341840"/>
    </source>
</evidence>
<feature type="region of interest" description="Disordered" evidence="4">
    <location>
        <begin position="1"/>
        <end position="32"/>
    </location>
</feature>
<name>A0ABU6UGZ7_9FABA</name>